<evidence type="ECO:0000256" key="2">
    <source>
        <dbReference type="ARBA" id="ARBA00009189"/>
    </source>
</evidence>
<evidence type="ECO:0000256" key="10">
    <source>
        <dbReference type="ARBA" id="ARBA00023014"/>
    </source>
</evidence>
<dbReference type="GO" id="GO:0004527">
    <property type="term" value="F:exonuclease activity"/>
    <property type="evidence" value="ECO:0007669"/>
    <property type="project" value="UniProtKB-KW"/>
</dbReference>
<keyword evidence="5 13" id="KW-0540">Nuclease</keyword>
<dbReference type="InterPro" id="IPR013343">
    <property type="entry name" value="CRISPR-assoc_prot_Cas4"/>
</dbReference>
<dbReference type="HOGENOM" id="CLU_102055_1_1_9"/>
<dbReference type="eggNOG" id="COG1468">
    <property type="taxonomic scope" value="Bacteria"/>
</dbReference>
<dbReference type="EC" id="3.1.12.1" evidence="3 13"/>
<evidence type="ECO:0000256" key="5">
    <source>
        <dbReference type="ARBA" id="ARBA00022722"/>
    </source>
</evidence>
<keyword evidence="8 13" id="KW-0269">Exonuclease</keyword>
<comment type="similarity">
    <text evidence="2 13">Belongs to the CRISPR-associated exonuclease Cas4 family.</text>
</comment>
<evidence type="ECO:0000313" key="15">
    <source>
        <dbReference type="EMBL" id="ABR47843.1"/>
    </source>
</evidence>
<dbReference type="STRING" id="293826.Amet_1666"/>
<evidence type="ECO:0000259" key="14">
    <source>
        <dbReference type="Pfam" id="PF01930"/>
    </source>
</evidence>
<keyword evidence="7 13" id="KW-0378">Hydrolase</keyword>
<evidence type="ECO:0000256" key="7">
    <source>
        <dbReference type="ARBA" id="ARBA00022801"/>
    </source>
</evidence>
<evidence type="ECO:0000256" key="6">
    <source>
        <dbReference type="ARBA" id="ARBA00022723"/>
    </source>
</evidence>
<dbReference type="InterPro" id="IPR022765">
    <property type="entry name" value="Dna2/Cas4_DUF83"/>
</dbReference>
<feature type="domain" description="DUF83" evidence="14">
    <location>
        <begin position="14"/>
        <end position="200"/>
    </location>
</feature>
<dbReference type="PANTHER" id="PTHR36531:SF6">
    <property type="entry name" value="DNA REPLICATION ATP-DEPENDENT HELICASE_NUCLEASE DNA2"/>
    <property type="match status" value="1"/>
</dbReference>
<dbReference type="RefSeq" id="WP_012062881.1">
    <property type="nucleotide sequence ID" value="NC_009633.1"/>
</dbReference>
<dbReference type="Proteomes" id="UP000001572">
    <property type="component" value="Chromosome"/>
</dbReference>
<keyword evidence="6 13" id="KW-0479">Metal-binding</keyword>
<dbReference type="GO" id="GO:0051536">
    <property type="term" value="F:iron-sulfur cluster binding"/>
    <property type="evidence" value="ECO:0007669"/>
    <property type="project" value="UniProtKB-KW"/>
</dbReference>
<accession>A6TNS5</accession>
<evidence type="ECO:0000256" key="4">
    <source>
        <dbReference type="ARBA" id="ARBA00020049"/>
    </source>
</evidence>
<evidence type="ECO:0000256" key="13">
    <source>
        <dbReference type="RuleBase" id="RU365022"/>
    </source>
</evidence>
<keyword evidence="10 13" id="KW-0411">Iron-sulfur</keyword>
<dbReference type="InterPro" id="IPR011604">
    <property type="entry name" value="PDDEXK-like_dom_sf"/>
</dbReference>
<evidence type="ECO:0000256" key="9">
    <source>
        <dbReference type="ARBA" id="ARBA00023004"/>
    </source>
</evidence>
<dbReference type="AlphaFoldDB" id="A6TNS5"/>
<comment type="cofactor">
    <cofactor evidence="13">
        <name>iron-sulfur cluster</name>
        <dbReference type="ChEBI" id="CHEBI:30408"/>
    </cofactor>
</comment>
<dbReference type="NCBIfam" id="TIGR00372">
    <property type="entry name" value="cas4"/>
    <property type="match status" value="1"/>
</dbReference>
<sequence>MMEYKEEDFILLSGIQHFSFCRRQWALIHIEQQWQENLRTIEGQILHERTHDNTVREKRGDLIVSRGMAIFSRSLGITGACDVVELHKASDGVSIFGRDGNYKPVPIEYKRGKPKEDESDILQLCAQAMCLEEMLLCEIPEAFLFYGETKRRLKVTLEDELRQRVQTIVKEIHELYDKRYTPKVKPSKRCKACSLAEICMPKLCKNPSAVNYIKKNLLEVEE</sequence>
<evidence type="ECO:0000256" key="3">
    <source>
        <dbReference type="ARBA" id="ARBA00012768"/>
    </source>
</evidence>
<proteinExistence type="inferred from homology"/>
<evidence type="ECO:0000256" key="12">
    <source>
        <dbReference type="ARBA" id="ARBA00023211"/>
    </source>
</evidence>
<evidence type="ECO:0000256" key="11">
    <source>
        <dbReference type="ARBA" id="ARBA00023118"/>
    </source>
</evidence>
<dbReference type="PANTHER" id="PTHR36531">
    <property type="entry name" value="CRISPR-ASSOCIATED EXONUCLEASE CAS4"/>
    <property type="match status" value="1"/>
</dbReference>
<dbReference type="Gene3D" id="3.90.320.10">
    <property type="match status" value="1"/>
</dbReference>
<comment type="cofactor">
    <cofactor evidence="13">
        <name>Mg(2+)</name>
        <dbReference type="ChEBI" id="CHEBI:18420"/>
    </cofactor>
    <cofactor evidence="13">
        <name>Mn(2+)</name>
        <dbReference type="ChEBI" id="CHEBI:29035"/>
    </cofactor>
    <text evidence="13">Mg(2+) or Mn(2+) required for ssDNA cleavage activity.</text>
</comment>
<dbReference type="GO" id="GO:0051607">
    <property type="term" value="P:defense response to virus"/>
    <property type="evidence" value="ECO:0007669"/>
    <property type="project" value="UniProtKB-KW"/>
</dbReference>
<name>A6TNS5_ALKMQ</name>
<comment type="function">
    <text evidence="13">CRISPR (clustered regularly interspaced short palindromic repeat) is an adaptive immune system that provides protection against mobile genetic elements (viruses, transposable elements and conjugative plasmids). CRISPR clusters contain sequences complementary to antecedent mobile elements and target invading nucleic acids. CRISPR clusters are transcribed and processed into CRISPR RNA (crRNA).</text>
</comment>
<evidence type="ECO:0000256" key="1">
    <source>
        <dbReference type="ARBA" id="ARBA00001966"/>
    </source>
</evidence>
<evidence type="ECO:0000313" key="16">
    <source>
        <dbReference type="Proteomes" id="UP000001572"/>
    </source>
</evidence>
<keyword evidence="11 13" id="KW-0051">Antiviral defense</keyword>
<dbReference type="GO" id="GO:0046872">
    <property type="term" value="F:metal ion binding"/>
    <property type="evidence" value="ECO:0007669"/>
    <property type="project" value="UniProtKB-KW"/>
</dbReference>
<dbReference type="Pfam" id="PF01930">
    <property type="entry name" value="Cas_Cas4"/>
    <property type="match status" value="1"/>
</dbReference>
<protein>
    <recommendedName>
        <fullName evidence="4 13">CRISPR-associated exonuclease Cas4</fullName>
        <ecNumber evidence="3 13">3.1.12.1</ecNumber>
    </recommendedName>
</protein>
<keyword evidence="16" id="KW-1185">Reference proteome</keyword>
<organism evidence="15 16">
    <name type="scientific">Alkaliphilus metalliredigens (strain QYMF)</name>
    <dbReference type="NCBI Taxonomy" id="293826"/>
    <lineage>
        <taxon>Bacteria</taxon>
        <taxon>Bacillati</taxon>
        <taxon>Bacillota</taxon>
        <taxon>Clostridia</taxon>
        <taxon>Peptostreptococcales</taxon>
        <taxon>Natronincolaceae</taxon>
        <taxon>Alkaliphilus</taxon>
    </lineage>
</organism>
<gene>
    <name evidence="15" type="ordered locus">Amet_1666</name>
</gene>
<dbReference type="KEGG" id="amt:Amet_1666"/>
<reference evidence="16" key="1">
    <citation type="journal article" date="2016" name="Genome Announc.">
        <title>Complete genome sequence of Alkaliphilus metalliredigens strain QYMF, an alkaliphilic and metal-reducing bacterium isolated from borax-contaminated leachate ponds.</title>
        <authorList>
            <person name="Hwang C."/>
            <person name="Copeland A."/>
            <person name="Lucas S."/>
            <person name="Lapidus A."/>
            <person name="Barry K."/>
            <person name="Detter J.C."/>
            <person name="Glavina Del Rio T."/>
            <person name="Hammon N."/>
            <person name="Israni S."/>
            <person name="Dalin E."/>
            <person name="Tice H."/>
            <person name="Pitluck S."/>
            <person name="Chertkov O."/>
            <person name="Brettin T."/>
            <person name="Bruce D."/>
            <person name="Han C."/>
            <person name="Schmutz J."/>
            <person name="Larimer F."/>
            <person name="Land M.L."/>
            <person name="Hauser L."/>
            <person name="Kyrpides N."/>
            <person name="Mikhailova N."/>
            <person name="Ye Q."/>
            <person name="Zhou J."/>
            <person name="Richardson P."/>
            <person name="Fields M.W."/>
        </authorList>
    </citation>
    <scope>NUCLEOTIDE SEQUENCE [LARGE SCALE GENOMIC DNA]</scope>
    <source>
        <strain evidence="16">QYMF</strain>
    </source>
</reference>
<keyword evidence="12 13" id="KW-0464">Manganese</keyword>
<keyword evidence="9 13" id="KW-0408">Iron</keyword>
<dbReference type="InterPro" id="IPR051827">
    <property type="entry name" value="Cas4_exonuclease"/>
</dbReference>
<dbReference type="EMBL" id="CP000724">
    <property type="protein sequence ID" value="ABR47843.1"/>
    <property type="molecule type" value="Genomic_DNA"/>
</dbReference>
<comment type="cofactor">
    <cofactor evidence="1">
        <name>[4Fe-4S] cluster</name>
        <dbReference type="ChEBI" id="CHEBI:49883"/>
    </cofactor>
</comment>
<evidence type="ECO:0000256" key="8">
    <source>
        <dbReference type="ARBA" id="ARBA00022839"/>
    </source>
</evidence>